<dbReference type="SUPFAM" id="SSF53756">
    <property type="entry name" value="UDP-Glycosyltransferase/glycogen phosphorylase"/>
    <property type="match status" value="1"/>
</dbReference>
<dbReference type="InterPro" id="IPR001296">
    <property type="entry name" value="Glyco_trans_1"/>
</dbReference>
<organism evidence="2 3">
    <name type="scientific">Paenibacillus cookii</name>
    <dbReference type="NCBI Taxonomy" id="157839"/>
    <lineage>
        <taxon>Bacteria</taxon>
        <taxon>Bacillati</taxon>
        <taxon>Bacillota</taxon>
        <taxon>Bacilli</taxon>
        <taxon>Bacillales</taxon>
        <taxon>Paenibacillaceae</taxon>
        <taxon>Paenibacillus</taxon>
    </lineage>
</organism>
<reference evidence="2 3" key="1">
    <citation type="submission" date="2021-03" db="EMBL/GenBank/DDBJ databases">
        <title>Antimicrobial resistance genes in bacteria isolated from Japanese honey, and their potential for conferring macrolide and lincosamide resistance in the American foulbrood pathogen Paenibacillus larvae.</title>
        <authorList>
            <person name="Okamoto M."/>
            <person name="Kumagai M."/>
            <person name="Kanamori H."/>
            <person name="Takamatsu D."/>
        </authorList>
    </citation>
    <scope>NUCLEOTIDE SEQUENCE [LARGE SCALE GENOMIC DNA]</scope>
    <source>
        <strain evidence="2 3">J21TS3</strain>
    </source>
</reference>
<proteinExistence type="predicted"/>
<dbReference type="EMBL" id="BORW01000017">
    <property type="protein sequence ID" value="GIO68387.1"/>
    <property type="molecule type" value="Genomic_DNA"/>
</dbReference>
<evidence type="ECO:0000313" key="3">
    <source>
        <dbReference type="Proteomes" id="UP000680638"/>
    </source>
</evidence>
<keyword evidence="3" id="KW-1185">Reference proteome</keyword>
<name>A0ABQ4LYQ1_9BACL</name>
<keyword evidence="2" id="KW-0808">Transferase</keyword>
<accession>A0ABQ4LYQ1</accession>
<dbReference type="RefSeq" id="WP_212950845.1">
    <property type="nucleotide sequence ID" value="NZ_BORW01000017.1"/>
</dbReference>
<sequence length="379" mass="43241">MNDLKVAIVHDYLNQMGGAERVVAVFHKMFPQAPIYTTIADGDKLLPELADAVIKVTWMQRIPWVLSKFKLFFWLYPFAVRSMNVKGYDLILSSSSAYAKGVRKGRASVHVCYCHTPMRFAWNFESYMEGVEVPPSVKRIAKWLTHPLRIWDRHNSKKVDRIIANSTIVKERIGQCYGVHSPVIFPPVDISRFNIAEQPPEDYFLVVSRLVSYKKIDLAVEACTLLGQRLLVVGDGPDRQRLEKIAGATVTFLGRRSDEEVVQYMQRCKALIFPGIEDFGITPLEANACGRPIIAFCGGGALDTVVPEKTGLFFKEQRIGALMEAIERFHRYDWDPAYIRAHAEQFGEHVFMARLRSSIEELVLEKTSREMTMEAKRSY</sequence>
<dbReference type="InterPro" id="IPR050194">
    <property type="entry name" value="Glycosyltransferase_grp1"/>
</dbReference>
<comment type="caution">
    <text evidence="2">The sequence shown here is derived from an EMBL/GenBank/DDBJ whole genome shotgun (WGS) entry which is preliminary data.</text>
</comment>
<dbReference type="Gene3D" id="3.40.50.2000">
    <property type="entry name" value="Glycogen Phosphorylase B"/>
    <property type="match status" value="2"/>
</dbReference>
<dbReference type="Proteomes" id="UP000680638">
    <property type="component" value="Unassembled WGS sequence"/>
</dbReference>
<dbReference type="PANTHER" id="PTHR45947:SF3">
    <property type="entry name" value="SULFOQUINOVOSYL TRANSFERASE SQD2"/>
    <property type="match status" value="1"/>
</dbReference>
<protein>
    <submittedName>
        <fullName evidence="2">Glycosyl transferase</fullName>
    </submittedName>
</protein>
<evidence type="ECO:0000313" key="2">
    <source>
        <dbReference type="EMBL" id="GIO68387.1"/>
    </source>
</evidence>
<gene>
    <name evidence="2" type="ORF">J21TS3_32080</name>
</gene>
<feature type="domain" description="Glycosyl transferase family 1" evidence="1">
    <location>
        <begin position="191"/>
        <end position="330"/>
    </location>
</feature>
<dbReference type="GO" id="GO:0016740">
    <property type="term" value="F:transferase activity"/>
    <property type="evidence" value="ECO:0007669"/>
    <property type="project" value="UniProtKB-KW"/>
</dbReference>
<evidence type="ECO:0000259" key="1">
    <source>
        <dbReference type="Pfam" id="PF00534"/>
    </source>
</evidence>
<dbReference type="Pfam" id="PF00534">
    <property type="entry name" value="Glycos_transf_1"/>
    <property type="match status" value="1"/>
</dbReference>
<dbReference type="PANTHER" id="PTHR45947">
    <property type="entry name" value="SULFOQUINOVOSYL TRANSFERASE SQD2"/>
    <property type="match status" value="1"/>
</dbReference>